<organism evidence="2 3">
    <name type="scientific">Cytobacillus oceanisediminis</name>
    <dbReference type="NCBI Taxonomy" id="665099"/>
    <lineage>
        <taxon>Bacteria</taxon>
        <taxon>Bacillati</taxon>
        <taxon>Bacillota</taxon>
        <taxon>Bacilli</taxon>
        <taxon>Bacillales</taxon>
        <taxon>Bacillaceae</taxon>
        <taxon>Cytobacillus</taxon>
    </lineage>
</organism>
<keyword evidence="1" id="KW-0472">Membrane</keyword>
<evidence type="ECO:0000256" key="1">
    <source>
        <dbReference type="SAM" id="Phobius"/>
    </source>
</evidence>
<evidence type="ECO:0000313" key="3">
    <source>
        <dbReference type="Proteomes" id="UP000180194"/>
    </source>
</evidence>
<sequence>MPFQYLHYLITGMFIFLIYSTIAKSIGLDKARSKLSLRNSLRKSLAKNGFLSKYFYNERAEVLITFVGLNKLKVSSVHYNFFRHISLYVAVWSYFISLFLAAGQFSLVNLLMVLGVFLLTSPLKFNLVFDYVLKNLAANHKRKMNAEVYSLYAQLKAEFQTRRVGNIYGLLFEYRSYFKSIKPALEELLYKWSESPDKAWDSFSKRIGTEEAKTLSIIMKEVEYSSQERSLALLEQKRDQFANSNYNAYRNYLKSREMVLYIVIFSTASGAIILNMVVIFMLFFKDIMGAANNIFQM</sequence>
<dbReference type="Proteomes" id="UP000180194">
    <property type="component" value="Unassembled WGS sequence"/>
</dbReference>
<feature type="transmembrane region" description="Helical" evidence="1">
    <location>
        <begin position="259"/>
        <end position="284"/>
    </location>
</feature>
<feature type="transmembrane region" description="Helical" evidence="1">
    <location>
        <begin position="85"/>
        <end position="105"/>
    </location>
</feature>
<evidence type="ECO:0008006" key="4">
    <source>
        <dbReference type="Google" id="ProtNLM"/>
    </source>
</evidence>
<comment type="caution">
    <text evidence="2">The sequence shown here is derived from an EMBL/GenBank/DDBJ whole genome shotgun (WGS) entry which is preliminary data.</text>
</comment>
<keyword evidence="1" id="KW-1133">Transmembrane helix</keyword>
<proteinExistence type="predicted"/>
<gene>
    <name evidence="2" type="ORF">BBV17_28625</name>
</gene>
<evidence type="ECO:0000313" key="2">
    <source>
        <dbReference type="EMBL" id="OHX41365.1"/>
    </source>
</evidence>
<dbReference type="EMBL" id="MBRJ01000059">
    <property type="protein sequence ID" value="OHX41365.1"/>
    <property type="molecule type" value="Genomic_DNA"/>
</dbReference>
<reference evidence="2 3" key="1">
    <citation type="submission" date="2016-07" db="EMBL/GenBank/DDBJ databases">
        <title>Bacillus oceanisediminis whole genome.</title>
        <authorList>
            <person name="Pal Y."/>
            <person name="Verma A."/>
            <person name="Mual P."/>
            <person name="Srinivasan K."/>
        </authorList>
    </citation>
    <scope>NUCLEOTIDE SEQUENCE [LARGE SCALE GENOMIC DNA]</scope>
    <source>
        <strain evidence="2 3">Bhandara28</strain>
    </source>
</reference>
<dbReference type="RefSeq" id="WP_071159862.1">
    <property type="nucleotide sequence ID" value="NZ_MBRJ01000059.1"/>
</dbReference>
<protein>
    <recommendedName>
        <fullName evidence="4">Flp pilus assembly protein TadB</fullName>
    </recommendedName>
</protein>
<name>A0ABX3CJW4_9BACI</name>
<keyword evidence="3" id="KW-1185">Reference proteome</keyword>
<feature type="transmembrane region" description="Helical" evidence="1">
    <location>
        <begin position="6"/>
        <end position="28"/>
    </location>
</feature>
<accession>A0ABX3CJW4</accession>
<feature type="transmembrane region" description="Helical" evidence="1">
    <location>
        <begin position="111"/>
        <end position="133"/>
    </location>
</feature>
<keyword evidence="1" id="KW-0812">Transmembrane</keyword>